<evidence type="ECO:0000256" key="1">
    <source>
        <dbReference type="SAM" id="Phobius"/>
    </source>
</evidence>
<evidence type="ECO:0000313" key="2">
    <source>
        <dbReference type="EMBL" id="KAG5579859.1"/>
    </source>
</evidence>
<keyword evidence="3" id="KW-1185">Reference proteome</keyword>
<sequence length="113" mass="13007">MVRRENTRSHFDLDMWNRLAPYVLRLFGRHGPKIMMSKSYALIVPISRLLRNCTHLFSFLSSCTFVILILISRTGISSSLAASQPQLLLRMIERFEKGIRTALTKRLTKAIPS</sequence>
<gene>
    <name evidence="2" type="ORF">H5410_050486</name>
</gene>
<dbReference type="AlphaFoldDB" id="A0A9J5WVL1"/>
<accession>A0A9J5WVL1</accession>
<keyword evidence="1" id="KW-0472">Membrane</keyword>
<keyword evidence="1" id="KW-1133">Transmembrane helix</keyword>
<dbReference type="Proteomes" id="UP000824120">
    <property type="component" value="Chromosome 10"/>
</dbReference>
<protein>
    <submittedName>
        <fullName evidence="2">Uncharacterized protein</fullName>
    </submittedName>
</protein>
<comment type="caution">
    <text evidence="2">The sequence shown here is derived from an EMBL/GenBank/DDBJ whole genome shotgun (WGS) entry which is preliminary data.</text>
</comment>
<organism evidence="2 3">
    <name type="scientific">Solanum commersonii</name>
    <name type="common">Commerson's wild potato</name>
    <name type="synonym">Commerson's nightshade</name>
    <dbReference type="NCBI Taxonomy" id="4109"/>
    <lineage>
        <taxon>Eukaryota</taxon>
        <taxon>Viridiplantae</taxon>
        <taxon>Streptophyta</taxon>
        <taxon>Embryophyta</taxon>
        <taxon>Tracheophyta</taxon>
        <taxon>Spermatophyta</taxon>
        <taxon>Magnoliopsida</taxon>
        <taxon>eudicotyledons</taxon>
        <taxon>Gunneridae</taxon>
        <taxon>Pentapetalae</taxon>
        <taxon>asterids</taxon>
        <taxon>lamiids</taxon>
        <taxon>Solanales</taxon>
        <taxon>Solanaceae</taxon>
        <taxon>Solanoideae</taxon>
        <taxon>Solaneae</taxon>
        <taxon>Solanum</taxon>
    </lineage>
</organism>
<name>A0A9J5WVL1_SOLCO</name>
<evidence type="ECO:0000313" key="3">
    <source>
        <dbReference type="Proteomes" id="UP000824120"/>
    </source>
</evidence>
<feature type="transmembrane region" description="Helical" evidence="1">
    <location>
        <begin position="56"/>
        <end position="76"/>
    </location>
</feature>
<keyword evidence="1" id="KW-0812">Transmembrane</keyword>
<proteinExistence type="predicted"/>
<dbReference type="EMBL" id="JACXVP010000010">
    <property type="protein sequence ID" value="KAG5579859.1"/>
    <property type="molecule type" value="Genomic_DNA"/>
</dbReference>
<reference evidence="2 3" key="1">
    <citation type="submission" date="2020-09" db="EMBL/GenBank/DDBJ databases">
        <title>De no assembly of potato wild relative species, Solanum commersonii.</title>
        <authorList>
            <person name="Cho K."/>
        </authorList>
    </citation>
    <scope>NUCLEOTIDE SEQUENCE [LARGE SCALE GENOMIC DNA]</scope>
    <source>
        <strain evidence="2">LZ3.2</strain>
        <tissue evidence="2">Leaf</tissue>
    </source>
</reference>